<dbReference type="EMBL" id="JAYFUH010000042">
    <property type="protein sequence ID" value="MEA5666172.1"/>
    <property type="molecule type" value="Genomic_DNA"/>
</dbReference>
<dbReference type="RefSeq" id="WP_323437708.1">
    <property type="nucleotide sequence ID" value="NZ_JAYFUH010000042.1"/>
</dbReference>
<proteinExistence type="predicted"/>
<evidence type="ECO:0000256" key="1">
    <source>
        <dbReference type="SAM" id="SignalP"/>
    </source>
</evidence>
<feature type="chain" id="PRO_5046866280" description="Porin" evidence="1">
    <location>
        <begin position="23"/>
        <end position="336"/>
    </location>
</feature>
<evidence type="ECO:0008006" key="4">
    <source>
        <dbReference type="Google" id="ProtNLM"/>
    </source>
</evidence>
<dbReference type="SUPFAM" id="SSF56935">
    <property type="entry name" value="Porins"/>
    <property type="match status" value="1"/>
</dbReference>
<gene>
    <name evidence="2" type="ORF">VA603_01285</name>
</gene>
<dbReference type="InterPro" id="IPR023614">
    <property type="entry name" value="Porin_dom_sf"/>
</dbReference>
<accession>A0ABU5UYK7</accession>
<evidence type="ECO:0000313" key="3">
    <source>
        <dbReference type="Proteomes" id="UP001301653"/>
    </source>
</evidence>
<evidence type="ECO:0000313" key="2">
    <source>
        <dbReference type="EMBL" id="MEA5666172.1"/>
    </source>
</evidence>
<name>A0ABU5UYK7_9GAMM</name>
<dbReference type="Gene3D" id="2.40.160.10">
    <property type="entry name" value="Porin"/>
    <property type="match status" value="1"/>
</dbReference>
<protein>
    <recommendedName>
        <fullName evidence="4">Porin</fullName>
    </recommendedName>
</protein>
<keyword evidence="3" id="KW-1185">Reference proteome</keyword>
<comment type="caution">
    <text evidence="2">The sequence shown here is derived from an EMBL/GenBank/DDBJ whole genome shotgun (WGS) entry which is preliminary data.</text>
</comment>
<dbReference type="Proteomes" id="UP001301653">
    <property type="component" value="Unassembled WGS sequence"/>
</dbReference>
<sequence>MHLPQRAALALAALCMPLAAQAQDAAPATRVSTQIFVNASQLDRDGVTRDDEGLAVDLKRAFINVDHRFNERWSMQVTTDLQWLRNSQASDLWLRHAYLQRSFGKGSWLRLGNAPLPWIQQESAREGFRYVDAGLIARTRMGSTADYGVHGQYSRGDLVYAASVVTGGGYQKPRLGRRADVEARVGWMPAKGVELAAGGYRGTRAQDAGNRPREHTAQRWNAMASWVGERGRVGAQYFHAQDWNRITRPGSDDQRGWSAWASYRLTPAYALFARHEQTRMSLDIDPRTRERYDQLGVEWKPNGHLRLAMVGKRVEQRTTSRTLESHEAGLWAQLAF</sequence>
<reference evidence="2 3" key="1">
    <citation type="submission" date="2023-12" db="EMBL/GenBank/DDBJ databases">
        <title>Stenotrophomonas guangdongensis sp. nov., isolated from wilted pepper plants (Capsicum annuum).</title>
        <authorList>
            <person name="Qiu M."/>
            <person name="Li Y."/>
            <person name="Liu Q."/>
            <person name="Zhang X."/>
            <person name="Huang Y."/>
            <person name="Guo R."/>
            <person name="Hu M."/>
            <person name="Zhou J."/>
            <person name="Zhou X."/>
        </authorList>
    </citation>
    <scope>NUCLEOTIDE SEQUENCE [LARGE SCALE GENOMIC DNA]</scope>
    <source>
        <strain evidence="2 3">MH1</strain>
    </source>
</reference>
<keyword evidence="1" id="KW-0732">Signal</keyword>
<feature type="signal peptide" evidence="1">
    <location>
        <begin position="1"/>
        <end position="22"/>
    </location>
</feature>
<organism evidence="2 3">
    <name type="scientific">Stenotrophomonas capsici</name>
    <dbReference type="NCBI Taxonomy" id="3110230"/>
    <lineage>
        <taxon>Bacteria</taxon>
        <taxon>Pseudomonadati</taxon>
        <taxon>Pseudomonadota</taxon>
        <taxon>Gammaproteobacteria</taxon>
        <taxon>Lysobacterales</taxon>
        <taxon>Lysobacteraceae</taxon>
        <taxon>Stenotrophomonas</taxon>
    </lineage>
</organism>